<organism evidence="4 5">
    <name type="scientific">Kineothrix alysoides</name>
    <dbReference type="NCBI Taxonomy" id="1469948"/>
    <lineage>
        <taxon>Bacteria</taxon>
        <taxon>Bacillati</taxon>
        <taxon>Bacillota</taxon>
        <taxon>Clostridia</taxon>
        <taxon>Lachnospirales</taxon>
        <taxon>Lachnospiraceae</taxon>
        <taxon>Kineothrix</taxon>
    </lineage>
</organism>
<dbReference type="GO" id="GO:0003677">
    <property type="term" value="F:DNA binding"/>
    <property type="evidence" value="ECO:0007669"/>
    <property type="project" value="UniProtKB-UniRule"/>
</dbReference>
<keyword evidence="5" id="KW-1185">Reference proteome</keyword>
<feature type="domain" description="HTH tetR-type" evidence="3">
    <location>
        <begin position="9"/>
        <end position="69"/>
    </location>
</feature>
<dbReference type="PANTHER" id="PTHR43479">
    <property type="entry name" value="ACREF/ENVCD OPERON REPRESSOR-RELATED"/>
    <property type="match status" value="1"/>
</dbReference>
<dbReference type="RefSeq" id="WP_031390530.1">
    <property type="nucleotide sequence ID" value="NZ_JPNB01000001.1"/>
</dbReference>
<dbReference type="InterPro" id="IPR050624">
    <property type="entry name" value="HTH-type_Tx_Regulator"/>
</dbReference>
<dbReference type="InterPro" id="IPR009057">
    <property type="entry name" value="Homeodomain-like_sf"/>
</dbReference>
<accession>A0A4R1R0X7</accession>
<dbReference type="Pfam" id="PF00440">
    <property type="entry name" value="TetR_N"/>
    <property type="match status" value="1"/>
</dbReference>
<dbReference type="PRINTS" id="PR00455">
    <property type="entry name" value="HTHTETR"/>
</dbReference>
<dbReference type="STRING" id="1469948.GCA_000732725_01830"/>
<feature type="DNA-binding region" description="H-T-H motif" evidence="2">
    <location>
        <begin position="32"/>
        <end position="51"/>
    </location>
</feature>
<evidence type="ECO:0000256" key="2">
    <source>
        <dbReference type="PROSITE-ProRule" id="PRU00335"/>
    </source>
</evidence>
<reference evidence="4 5" key="1">
    <citation type="submission" date="2019-03" db="EMBL/GenBank/DDBJ databases">
        <title>Genomic Encyclopedia of Type Strains, Phase IV (KMG-IV): sequencing the most valuable type-strain genomes for metagenomic binning, comparative biology and taxonomic classification.</title>
        <authorList>
            <person name="Goeker M."/>
        </authorList>
    </citation>
    <scope>NUCLEOTIDE SEQUENCE [LARGE SCALE GENOMIC DNA]</scope>
    <source>
        <strain evidence="4 5">DSM 100556</strain>
    </source>
</reference>
<dbReference type="OrthoDB" id="9785164at2"/>
<keyword evidence="1 2" id="KW-0238">DNA-binding</keyword>
<dbReference type="Proteomes" id="UP000295718">
    <property type="component" value="Unassembled WGS sequence"/>
</dbReference>
<name>A0A4R1R0X7_9FIRM</name>
<dbReference type="PROSITE" id="PS50977">
    <property type="entry name" value="HTH_TETR_2"/>
    <property type="match status" value="1"/>
</dbReference>
<dbReference type="PANTHER" id="PTHR43479:SF11">
    <property type="entry name" value="ACREF_ENVCD OPERON REPRESSOR-RELATED"/>
    <property type="match status" value="1"/>
</dbReference>
<dbReference type="SUPFAM" id="SSF46689">
    <property type="entry name" value="Homeodomain-like"/>
    <property type="match status" value="1"/>
</dbReference>
<dbReference type="AlphaFoldDB" id="A0A4R1R0X7"/>
<dbReference type="EMBL" id="SLUO01000005">
    <property type="protein sequence ID" value="TCL58952.1"/>
    <property type="molecule type" value="Genomic_DNA"/>
</dbReference>
<evidence type="ECO:0000259" key="3">
    <source>
        <dbReference type="PROSITE" id="PS50977"/>
    </source>
</evidence>
<protein>
    <submittedName>
        <fullName evidence="4">TetR family transcriptional regulator</fullName>
    </submittedName>
</protein>
<dbReference type="Gene3D" id="1.10.357.10">
    <property type="entry name" value="Tetracycline Repressor, domain 2"/>
    <property type="match status" value="1"/>
</dbReference>
<evidence type="ECO:0000256" key="1">
    <source>
        <dbReference type="ARBA" id="ARBA00023125"/>
    </source>
</evidence>
<dbReference type="InterPro" id="IPR001647">
    <property type="entry name" value="HTH_TetR"/>
</dbReference>
<gene>
    <name evidence="4" type="ORF">EDD76_105125</name>
</gene>
<comment type="caution">
    <text evidence="4">The sequence shown here is derived from an EMBL/GenBank/DDBJ whole genome shotgun (WGS) entry which is preliminary data.</text>
</comment>
<sequence length="189" mass="21819">MTRISKEPEVRKREILDAATVLFYEKGYEKTSMTDIANKLGVAQGLCYRYFPSKEILFDCSIQEYAQKIADKMKVVLFDDTLTLMQKLENMPSFIDFEKDDSVNYKIFHNENSKKIHDQLSMKVCEIMVPAVSELIRKANESGALDMPDYETAASFVVYGQLGILLNEKMDIKERMEKIKAFLNLIMRG</sequence>
<evidence type="ECO:0000313" key="4">
    <source>
        <dbReference type="EMBL" id="TCL58952.1"/>
    </source>
</evidence>
<evidence type="ECO:0000313" key="5">
    <source>
        <dbReference type="Proteomes" id="UP000295718"/>
    </source>
</evidence>
<proteinExistence type="predicted"/>